<sequence>MLACIVAISVLVGGGITAITRVEGGAAIPWGGPLHATAGGAKAAVATYLGYVAAGNAAAATRMADPEVEAGCDGFMSADVFSQAKAHIAEIEITDVVQNGDSGGYVVSFEYVLDGVDYAADIDAAFSAADRRWNVEPMTRALALNSVAYEGYHSTLNVSGVDVDRDVSLFCTWEAYPAVYEVGAPSHGFVSADPVSVAVPFFSAEDPAIIVGLDDSYTLSDSVLPVLEEELSALVNKCLTTIDLFYAHSYGDTCSPFQLLGRKAAVSDLTVEVLEYPTITIKNVYSNGAGYSAVGGRIKLSFSAVDDYSKAAGVQRYTDLEVDLMRIPYSYIVNFVDGEIVLGWLT</sequence>
<dbReference type="AlphaFoldDB" id="A0A543I4P0"/>
<organism evidence="1 2">
    <name type="scientific">Klugiella xanthotipulae</name>
    <dbReference type="NCBI Taxonomy" id="244735"/>
    <lineage>
        <taxon>Bacteria</taxon>
        <taxon>Bacillati</taxon>
        <taxon>Actinomycetota</taxon>
        <taxon>Actinomycetes</taxon>
        <taxon>Micrococcales</taxon>
        <taxon>Microbacteriaceae</taxon>
        <taxon>Klugiella</taxon>
    </lineage>
</organism>
<dbReference type="RefSeq" id="WP_141915351.1">
    <property type="nucleotide sequence ID" value="NZ_BAAAYS010000013.1"/>
</dbReference>
<dbReference type="EMBL" id="VFPN01000001">
    <property type="protein sequence ID" value="TQM65555.1"/>
    <property type="molecule type" value="Genomic_DNA"/>
</dbReference>
<name>A0A543I4P0_9MICO</name>
<keyword evidence="2" id="KW-1185">Reference proteome</keyword>
<dbReference type="Proteomes" id="UP000318331">
    <property type="component" value="Unassembled WGS sequence"/>
</dbReference>
<protein>
    <submittedName>
        <fullName evidence="1">Uncharacterized protein</fullName>
    </submittedName>
</protein>
<evidence type="ECO:0000313" key="1">
    <source>
        <dbReference type="EMBL" id="TQM65555.1"/>
    </source>
</evidence>
<reference evidence="1 2" key="1">
    <citation type="submission" date="2019-06" db="EMBL/GenBank/DDBJ databases">
        <title>Sequencing the genomes of 1000 actinobacteria strains.</title>
        <authorList>
            <person name="Klenk H.-P."/>
        </authorList>
    </citation>
    <scope>NUCLEOTIDE SEQUENCE [LARGE SCALE GENOMIC DNA]</scope>
    <source>
        <strain evidence="1 2">DSM 18031</strain>
    </source>
</reference>
<gene>
    <name evidence="1" type="ORF">FB466_0359</name>
</gene>
<accession>A0A543I4P0</accession>
<evidence type="ECO:0000313" key="2">
    <source>
        <dbReference type="Proteomes" id="UP000318331"/>
    </source>
</evidence>
<dbReference type="OrthoDB" id="5181884at2"/>
<comment type="caution">
    <text evidence="1">The sequence shown here is derived from an EMBL/GenBank/DDBJ whole genome shotgun (WGS) entry which is preliminary data.</text>
</comment>
<proteinExistence type="predicted"/>